<name>A0ABQ5XUS6_9GAMM</name>
<reference evidence="2" key="1">
    <citation type="journal article" date="2019" name="Int. J. Syst. Evol. Microbiol.">
        <title>The Global Catalogue of Microorganisms (GCM) 10K type strain sequencing project: providing services to taxonomists for standard genome sequencing and annotation.</title>
        <authorList>
            <consortium name="The Broad Institute Genomics Platform"/>
            <consortium name="The Broad Institute Genome Sequencing Center for Infectious Disease"/>
            <person name="Wu L."/>
            <person name="Ma J."/>
        </authorList>
    </citation>
    <scope>NUCLEOTIDE SEQUENCE [LARGE SCALE GENOMIC DNA]</scope>
    <source>
        <strain evidence="2">NBRC 111980</strain>
    </source>
</reference>
<keyword evidence="2" id="KW-1185">Reference proteome</keyword>
<protein>
    <submittedName>
        <fullName evidence="1">Uncharacterized protein</fullName>
    </submittedName>
</protein>
<accession>A0ABQ5XUS6</accession>
<sequence>MYNAMLVQSNFAKFIKVANTIDVGEEAWLPIVAALDNVLGNIGEIESGLARHGSWVRYRVTSS</sequence>
<organism evidence="1 2">
    <name type="scientific">Dyella acidisoli</name>
    <dbReference type="NCBI Taxonomy" id="1867834"/>
    <lineage>
        <taxon>Bacteria</taxon>
        <taxon>Pseudomonadati</taxon>
        <taxon>Pseudomonadota</taxon>
        <taxon>Gammaproteobacteria</taxon>
        <taxon>Lysobacterales</taxon>
        <taxon>Rhodanobacteraceae</taxon>
        <taxon>Dyella</taxon>
    </lineage>
</organism>
<gene>
    <name evidence="1" type="ORF">GCM10007901_44900</name>
</gene>
<evidence type="ECO:0000313" key="2">
    <source>
        <dbReference type="Proteomes" id="UP001156670"/>
    </source>
</evidence>
<evidence type="ECO:0000313" key="1">
    <source>
        <dbReference type="EMBL" id="GLQ95534.1"/>
    </source>
</evidence>
<comment type="caution">
    <text evidence="1">The sequence shown here is derived from an EMBL/GenBank/DDBJ whole genome shotgun (WGS) entry which is preliminary data.</text>
</comment>
<dbReference type="EMBL" id="BSOB01000063">
    <property type="protein sequence ID" value="GLQ95534.1"/>
    <property type="molecule type" value="Genomic_DNA"/>
</dbReference>
<proteinExistence type="predicted"/>
<dbReference type="Proteomes" id="UP001156670">
    <property type="component" value="Unassembled WGS sequence"/>
</dbReference>